<gene>
    <name evidence="2" type="ORF">KGMB01110_19870</name>
</gene>
<organism evidence="2 3">
    <name type="scientific">Mediterraneibacter butyricigenes</name>
    <dbReference type="NCBI Taxonomy" id="2316025"/>
    <lineage>
        <taxon>Bacteria</taxon>
        <taxon>Bacillati</taxon>
        <taxon>Bacillota</taxon>
        <taxon>Clostridia</taxon>
        <taxon>Lachnospirales</taxon>
        <taxon>Lachnospiraceae</taxon>
        <taxon>Mediterraneibacter</taxon>
    </lineage>
</organism>
<keyword evidence="1" id="KW-0812">Transmembrane</keyword>
<evidence type="ECO:0000256" key="1">
    <source>
        <dbReference type="SAM" id="Phobius"/>
    </source>
</evidence>
<accession>A0A391P1N0</accession>
<dbReference type="AlphaFoldDB" id="A0A391P1N0"/>
<feature type="transmembrane region" description="Helical" evidence="1">
    <location>
        <begin position="21"/>
        <end position="43"/>
    </location>
</feature>
<dbReference type="EMBL" id="BHGK01000001">
    <property type="protein sequence ID" value="GCA67551.1"/>
    <property type="molecule type" value="Genomic_DNA"/>
</dbReference>
<reference evidence="3" key="1">
    <citation type="submission" date="2018-09" db="EMBL/GenBank/DDBJ databases">
        <title>Draft Genome Sequence of Mediterraneibacter sp. KCTC 15684.</title>
        <authorList>
            <person name="Kim J.S."/>
            <person name="Han K.I."/>
            <person name="Suh M.K."/>
            <person name="Lee K.C."/>
            <person name="Eom M.K."/>
            <person name="Lee J.H."/>
            <person name="Park S.H."/>
            <person name="Kang S.W."/>
            <person name="Park J.E."/>
            <person name="Oh B.S."/>
            <person name="Yu S.Y."/>
            <person name="Choi S.H."/>
            <person name="Lee D.H."/>
            <person name="Yoon H."/>
            <person name="Kim B."/>
            <person name="Yang S.J."/>
            <person name="Lee J.S."/>
        </authorList>
    </citation>
    <scope>NUCLEOTIDE SEQUENCE [LARGE SCALE GENOMIC DNA]</scope>
    <source>
        <strain evidence="3">KCTC 15684</strain>
    </source>
</reference>
<proteinExistence type="predicted"/>
<sequence length="63" mass="6975">MIEEADKITELYLQQQKFHERVFKTIGGVVTLALGVTVTMLGLKAIGSDEDLPQLDDENQNVA</sequence>
<comment type="caution">
    <text evidence="2">The sequence shown here is derived from an EMBL/GenBank/DDBJ whole genome shotgun (WGS) entry which is preliminary data.</text>
</comment>
<dbReference type="RefSeq" id="WP_117603535.1">
    <property type="nucleotide sequence ID" value="NZ_BHGK01000001.1"/>
</dbReference>
<keyword evidence="3" id="KW-1185">Reference proteome</keyword>
<keyword evidence="1" id="KW-1133">Transmembrane helix</keyword>
<protein>
    <submittedName>
        <fullName evidence="2">Uncharacterized protein</fullName>
    </submittedName>
</protein>
<name>A0A391P1N0_9FIRM</name>
<keyword evidence="1" id="KW-0472">Membrane</keyword>
<evidence type="ECO:0000313" key="3">
    <source>
        <dbReference type="Proteomes" id="UP000265643"/>
    </source>
</evidence>
<dbReference type="Proteomes" id="UP000265643">
    <property type="component" value="Unassembled WGS sequence"/>
</dbReference>
<evidence type="ECO:0000313" key="2">
    <source>
        <dbReference type="EMBL" id="GCA67551.1"/>
    </source>
</evidence>